<feature type="compositionally biased region" description="Low complexity" evidence="5">
    <location>
        <begin position="130"/>
        <end position="143"/>
    </location>
</feature>
<evidence type="ECO:0000256" key="5">
    <source>
        <dbReference type="SAM" id="MobiDB-lite"/>
    </source>
</evidence>
<feature type="compositionally biased region" description="Polar residues" evidence="5">
    <location>
        <begin position="144"/>
        <end position="157"/>
    </location>
</feature>
<dbReference type="GO" id="GO:0000981">
    <property type="term" value="F:DNA-binding transcription factor activity, RNA polymerase II-specific"/>
    <property type="evidence" value="ECO:0007669"/>
    <property type="project" value="InterPro"/>
</dbReference>
<dbReference type="InterPro" id="IPR001138">
    <property type="entry name" value="Zn2Cys6_DnaBD"/>
</dbReference>
<evidence type="ECO:0000256" key="3">
    <source>
        <dbReference type="ARBA" id="ARBA00023163"/>
    </source>
</evidence>
<sequence>MPRHTTKPAAVSRDSPYSTHGARSRVQKACDRCRRKKTKCDGSSPCQKCRAENTNCMFGDRKKHREKVYPKGYTTLLEEQQGWLIHGLRELYRYVQAGDGWSGEPLSCGPNGLPLVHDILSRLGSLNQPQSESTTSQESGQTSMHQQILQDQNNRQMQRPHPSIGSSHDCSSAPALPLIPNNILSPTSDQTQNPEAENIPSLISIQDDFPDVGSLNVSSQLHPGINLDGHMPDPGTHAGLLYNDINTSSPMLQYPTESDTVDFNFDVFTGSGNGINDWEIFFNPSTKGQLSTEGYLTPFYDSQPLPFEHAA</sequence>
<feature type="region of interest" description="Disordered" evidence="5">
    <location>
        <begin position="1"/>
        <end position="23"/>
    </location>
</feature>
<feature type="domain" description="Zn(2)-C6 fungal-type" evidence="6">
    <location>
        <begin position="29"/>
        <end position="58"/>
    </location>
</feature>
<protein>
    <recommendedName>
        <fullName evidence="6">Zn(2)-C6 fungal-type domain-containing protein</fullName>
    </recommendedName>
</protein>
<evidence type="ECO:0000256" key="4">
    <source>
        <dbReference type="ARBA" id="ARBA00023242"/>
    </source>
</evidence>
<dbReference type="SUPFAM" id="SSF57701">
    <property type="entry name" value="Zn2/Cys6 DNA-binding domain"/>
    <property type="match status" value="1"/>
</dbReference>
<dbReference type="PROSITE" id="PS00463">
    <property type="entry name" value="ZN2_CY6_FUNGAL_1"/>
    <property type="match status" value="1"/>
</dbReference>
<dbReference type="CDD" id="cd00067">
    <property type="entry name" value="GAL4"/>
    <property type="match status" value="1"/>
</dbReference>
<keyword evidence="2" id="KW-0238">DNA-binding</keyword>
<evidence type="ECO:0000256" key="2">
    <source>
        <dbReference type="ARBA" id="ARBA00023125"/>
    </source>
</evidence>
<dbReference type="Gene3D" id="4.10.240.10">
    <property type="entry name" value="Zn(2)-C6 fungal-type DNA-binding domain"/>
    <property type="match status" value="1"/>
</dbReference>
<dbReference type="GO" id="GO:0003677">
    <property type="term" value="F:DNA binding"/>
    <property type="evidence" value="ECO:0007669"/>
    <property type="project" value="UniProtKB-KW"/>
</dbReference>
<evidence type="ECO:0000259" key="6">
    <source>
        <dbReference type="PROSITE" id="PS50048"/>
    </source>
</evidence>
<dbReference type="InterPro" id="IPR052783">
    <property type="entry name" value="Metabolic/Drug-Res_Regulator"/>
</dbReference>
<dbReference type="Pfam" id="PF00172">
    <property type="entry name" value="Zn_clus"/>
    <property type="match status" value="1"/>
</dbReference>
<reference evidence="7 8" key="1">
    <citation type="submission" date="2015-08" db="EMBL/GenBank/DDBJ databases">
        <title>Genome sequencing of Penicillium nordicum.</title>
        <authorList>
            <person name="Nguyen H.D."/>
            <person name="Seifert K.A."/>
        </authorList>
    </citation>
    <scope>NUCLEOTIDE SEQUENCE [LARGE SCALE GENOMIC DNA]</scope>
    <source>
        <strain evidence="7 8">DAOMC 185683</strain>
    </source>
</reference>
<dbReference type="OrthoDB" id="4151048at2759"/>
<proteinExistence type="predicted"/>
<dbReference type="AlphaFoldDB" id="A0A0M8P6W2"/>
<keyword evidence="3" id="KW-0804">Transcription</keyword>
<dbReference type="GO" id="GO:0008270">
    <property type="term" value="F:zinc ion binding"/>
    <property type="evidence" value="ECO:0007669"/>
    <property type="project" value="InterPro"/>
</dbReference>
<accession>A0A0M8P6W2</accession>
<dbReference type="PANTHER" id="PTHR47655">
    <property type="entry name" value="QUINIC ACID UTILIZATION ACTIVATOR"/>
    <property type="match status" value="1"/>
</dbReference>
<feature type="compositionally biased region" description="Polar residues" evidence="5">
    <location>
        <begin position="182"/>
        <end position="195"/>
    </location>
</feature>
<feature type="region of interest" description="Disordered" evidence="5">
    <location>
        <begin position="126"/>
        <end position="195"/>
    </location>
</feature>
<keyword evidence="1" id="KW-0805">Transcription regulation</keyword>
<dbReference type="EMBL" id="LHQQ01000127">
    <property type="protein sequence ID" value="KOS41620.1"/>
    <property type="molecule type" value="Genomic_DNA"/>
</dbReference>
<dbReference type="InterPro" id="IPR036864">
    <property type="entry name" value="Zn2-C6_fun-type_DNA-bd_sf"/>
</dbReference>
<name>A0A0M8P6W2_9EURO</name>
<dbReference type="SMART" id="SM00066">
    <property type="entry name" value="GAL4"/>
    <property type="match status" value="1"/>
</dbReference>
<dbReference type="STRING" id="229535.A0A0M8P6W2"/>
<organism evidence="7 8">
    <name type="scientific">Penicillium nordicum</name>
    <dbReference type="NCBI Taxonomy" id="229535"/>
    <lineage>
        <taxon>Eukaryota</taxon>
        <taxon>Fungi</taxon>
        <taxon>Dikarya</taxon>
        <taxon>Ascomycota</taxon>
        <taxon>Pezizomycotina</taxon>
        <taxon>Eurotiomycetes</taxon>
        <taxon>Eurotiomycetidae</taxon>
        <taxon>Eurotiales</taxon>
        <taxon>Aspergillaceae</taxon>
        <taxon>Penicillium</taxon>
    </lineage>
</organism>
<keyword evidence="4" id="KW-0539">Nucleus</keyword>
<evidence type="ECO:0000256" key="1">
    <source>
        <dbReference type="ARBA" id="ARBA00023015"/>
    </source>
</evidence>
<dbReference type="PROSITE" id="PS50048">
    <property type="entry name" value="ZN2_CY6_FUNGAL_2"/>
    <property type="match status" value="1"/>
</dbReference>
<dbReference type="Proteomes" id="UP000037696">
    <property type="component" value="Unassembled WGS sequence"/>
</dbReference>
<keyword evidence="8" id="KW-1185">Reference proteome</keyword>
<dbReference type="PANTHER" id="PTHR47655:SF3">
    <property type="entry name" value="ZN(II)2CYS6 TRANSCRIPTION FACTOR (EUROFUNG)"/>
    <property type="match status" value="1"/>
</dbReference>
<evidence type="ECO:0000313" key="7">
    <source>
        <dbReference type="EMBL" id="KOS41620.1"/>
    </source>
</evidence>
<gene>
    <name evidence="7" type="ORF">ACN38_g7536</name>
</gene>
<evidence type="ECO:0000313" key="8">
    <source>
        <dbReference type="Proteomes" id="UP000037696"/>
    </source>
</evidence>
<comment type="caution">
    <text evidence="7">The sequence shown here is derived from an EMBL/GenBank/DDBJ whole genome shotgun (WGS) entry which is preliminary data.</text>
</comment>